<dbReference type="InterPro" id="IPR001304">
    <property type="entry name" value="C-type_lectin-like"/>
</dbReference>
<dbReference type="CDD" id="cd00037">
    <property type="entry name" value="CLECT"/>
    <property type="match status" value="2"/>
</dbReference>
<dbReference type="EMBL" id="LR899738">
    <property type="protein sequence ID" value="CAD7242130.1"/>
    <property type="molecule type" value="Genomic_DNA"/>
</dbReference>
<dbReference type="Gene3D" id="3.10.100.10">
    <property type="entry name" value="Mannose-Binding Protein A, subunit A"/>
    <property type="match status" value="2"/>
</dbReference>
<dbReference type="PANTHER" id="PTHR32046:SF14">
    <property type="match status" value="1"/>
</dbReference>
<dbReference type="PANTHER" id="PTHR32046">
    <property type="entry name" value="G DOMAIN-CONTAINING PROTEIN"/>
    <property type="match status" value="1"/>
</dbReference>
<dbReference type="Gene3D" id="2.60.120.290">
    <property type="entry name" value="Spermadhesin, CUB domain"/>
    <property type="match status" value="1"/>
</dbReference>
<dbReference type="FunFam" id="2.60.120.290:FF:000005">
    <property type="entry name" value="Procollagen C-endopeptidase enhancer 1"/>
    <property type="match status" value="1"/>
</dbReference>
<evidence type="ECO:0000259" key="4">
    <source>
        <dbReference type="PROSITE" id="PS50041"/>
    </source>
</evidence>
<dbReference type="InterPro" id="IPR016187">
    <property type="entry name" value="CTDL_fold"/>
</dbReference>
<dbReference type="SUPFAM" id="SSF56436">
    <property type="entry name" value="C-type lectin-like"/>
    <property type="match status" value="2"/>
</dbReference>
<evidence type="ECO:0000256" key="1">
    <source>
        <dbReference type="ARBA" id="ARBA00023157"/>
    </source>
</evidence>
<feature type="domain" description="C-type lectin" evidence="4">
    <location>
        <begin position="130"/>
        <end position="250"/>
    </location>
</feature>
<dbReference type="Pfam" id="PF00431">
    <property type="entry name" value="CUB"/>
    <property type="match status" value="1"/>
</dbReference>
<dbReference type="EMBL" id="CAJPEV010000221">
    <property type="protein sequence ID" value="CAG0882561.1"/>
    <property type="molecule type" value="Genomic_DNA"/>
</dbReference>
<dbReference type="InterPro" id="IPR035914">
    <property type="entry name" value="Sperma_CUB_dom_sf"/>
</dbReference>
<keyword evidence="1" id="KW-1015">Disulfide bond</keyword>
<dbReference type="PROSITE" id="PS50041">
    <property type="entry name" value="C_TYPE_LECTIN_2"/>
    <property type="match status" value="2"/>
</dbReference>
<sequence length="851" mass="96815">MLDCGGTLTAPYGEIMSPGYPDSYPPNSNCQWIIESPTDKKILLVFYDFHLEYTVGCFPGDFLTVSDPVVDPQIFCGDNPPCLVESIGNSLSISFFSNSDDDQEGYRFHLAYTTISSSNSSICDEGWEEFGSHCYFFSEEEMEFEEAQMDCEARNANLTSIHSREEQLFVKGHSKTPTVWIGAIKTGSLKDDPFAFRFVDGTPSDYHNMWPWVDSLLDTCSGSFGACVIQLLPDRWENRDCLETRPVICVADLGHGEDWICYDGPFYEGCYHISTVSYTFDAGRSYCQSFPGADIVHIAATHNHTLLAQAFQYYDFFPHPLPKWNEFWIGLRLDLSGNWTWVDGSSFNVDRWEEGYPVVDGGDCVVMTTSSWDDLSRHDPGSYVCKKSHIRANGQVKSQSQSQTKWITAYVLNKQQGFNLPYTLTVIDTGIKADEALKNQIREFFSHGGNIGVDQLDGICFVVQASLARLTPTQKYIFDSILAVFGNDVVENIFVPITFADSQAPPVICAIDDAGIPYKKSFKFNNSALFVKRWVERANEEFDKFFWNMGFTSFKNFFQTFQTTKPVSLTLTKEVLKERQRLEAAIQGIQPQITAALGRLEQLLQEYAALKQHEAENLANKDFQYRVVSKQKKVQLEPNEYMTNCLVCHFTCHYPCFIPKDEEKDQCNAMDETGSYCTVCPNSCPPAEYVYADYRLEWYQEDEYRTYDNLQEIVKELIKDFNKERVHVLDLTTKAHECLQKLQKIALKPDPLGVTEYIDLIIEAEKRDAAPGYLQRITYLEDARRKADLVEKLRGDFDPFETYMKEFEREGLGISCFDPQDAGTQSASQGQGFFNNLAKGIKNTLDIGGKK</sequence>
<keyword evidence="6" id="KW-1185">Reference proteome</keyword>
<comment type="caution">
    <text evidence="2">Lacks conserved residue(s) required for the propagation of feature annotation.</text>
</comment>
<evidence type="ECO:0000313" key="6">
    <source>
        <dbReference type="Proteomes" id="UP000677054"/>
    </source>
</evidence>
<evidence type="ECO:0000313" key="5">
    <source>
        <dbReference type="EMBL" id="CAD7242130.1"/>
    </source>
</evidence>
<dbReference type="AlphaFoldDB" id="A0A7R9A3P6"/>
<dbReference type="SMART" id="SM00034">
    <property type="entry name" value="CLECT"/>
    <property type="match status" value="2"/>
</dbReference>
<dbReference type="InterPro" id="IPR027417">
    <property type="entry name" value="P-loop_NTPase"/>
</dbReference>
<feature type="domain" description="C-type lectin" evidence="4">
    <location>
        <begin position="266"/>
        <end position="386"/>
    </location>
</feature>
<dbReference type="OrthoDB" id="10009301at2759"/>
<gene>
    <name evidence="5" type="ORF">DSTB1V02_LOCUS2101</name>
</gene>
<accession>A0A7R9A3P6</accession>
<evidence type="ECO:0000259" key="3">
    <source>
        <dbReference type="PROSITE" id="PS01180"/>
    </source>
</evidence>
<dbReference type="InterPro" id="IPR000859">
    <property type="entry name" value="CUB_dom"/>
</dbReference>
<protein>
    <submittedName>
        <fullName evidence="5">Uncharacterized protein</fullName>
    </submittedName>
</protein>
<dbReference type="Gene3D" id="3.40.50.300">
    <property type="entry name" value="P-loop containing nucleotide triphosphate hydrolases"/>
    <property type="match status" value="1"/>
</dbReference>
<feature type="domain" description="CUB" evidence="3">
    <location>
        <begin position="4"/>
        <end position="115"/>
    </location>
</feature>
<dbReference type="InterPro" id="IPR016186">
    <property type="entry name" value="C-type_lectin-like/link_sf"/>
</dbReference>
<reference evidence="5" key="1">
    <citation type="submission" date="2020-11" db="EMBL/GenBank/DDBJ databases">
        <authorList>
            <person name="Tran Van P."/>
        </authorList>
    </citation>
    <scope>NUCLEOTIDE SEQUENCE</scope>
</reference>
<dbReference type="Proteomes" id="UP000677054">
    <property type="component" value="Unassembled WGS sequence"/>
</dbReference>
<dbReference type="PROSITE" id="PS01180">
    <property type="entry name" value="CUB"/>
    <property type="match status" value="1"/>
</dbReference>
<proteinExistence type="predicted"/>
<evidence type="ECO:0000256" key="2">
    <source>
        <dbReference type="PROSITE-ProRule" id="PRU00059"/>
    </source>
</evidence>
<dbReference type="Pfam" id="PF00059">
    <property type="entry name" value="Lectin_C"/>
    <property type="match status" value="2"/>
</dbReference>
<name>A0A7R9A3P6_9CRUS</name>
<dbReference type="CDD" id="cd00041">
    <property type="entry name" value="CUB"/>
    <property type="match status" value="1"/>
</dbReference>
<dbReference type="SUPFAM" id="SSF49854">
    <property type="entry name" value="Spermadhesin, CUB domain"/>
    <property type="match status" value="1"/>
</dbReference>
<organism evidence="5">
    <name type="scientific">Darwinula stevensoni</name>
    <dbReference type="NCBI Taxonomy" id="69355"/>
    <lineage>
        <taxon>Eukaryota</taxon>
        <taxon>Metazoa</taxon>
        <taxon>Ecdysozoa</taxon>
        <taxon>Arthropoda</taxon>
        <taxon>Crustacea</taxon>
        <taxon>Oligostraca</taxon>
        <taxon>Ostracoda</taxon>
        <taxon>Podocopa</taxon>
        <taxon>Podocopida</taxon>
        <taxon>Darwinulocopina</taxon>
        <taxon>Darwinuloidea</taxon>
        <taxon>Darwinulidae</taxon>
        <taxon>Darwinula</taxon>
    </lineage>
</organism>
<dbReference type="SMART" id="SM00042">
    <property type="entry name" value="CUB"/>
    <property type="match status" value="1"/>
</dbReference>